<dbReference type="InterPro" id="IPR056474">
    <property type="entry name" value="SEN1_barrel"/>
</dbReference>
<dbReference type="GO" id="GO:0004386">
    <property type="term" value="F:helicase activity"/>
    <property type="evidence" value="ECO:0007669"/>
    <property type="project" value="UniProtKB-KW"/>
</dbReference>
<keyword evidence="3 9" id="KW-0347">Helicase</keyword>
<keyword evidence="1" id="KW-0547">Nucleotide-binding</keyword>
<dbReference type="SUPFAM" id="SSF52540">
    <property type="entry name" value="P-loop containing nucleoside triphosphate hydrolases"/>
    <property type="match status" value="1"/>
</dbReference>
<accession>A0A8T0JCI0</accession>
<evidence type="ECO:0000256" key="4">
    <source>
        <dbReference type="ARBA" id="ARBA00022840"/>
    </source>
</evidence>
<dbReference type="InterPro" id="IPR047187">
    <property type="entry name" value="SF1_C_Upf1"/>
</dbReference>
<dbReference type="GO" id="GO:0005524">
    <property type="term" value="F:ATP binding"/>
    <property type="evidence" value="ECO:0007669"/>
    <property type="project" value="UniProtKB-KW"/>
</dbReference>
<evidence type="ECO:0000256" key="5">
    <source>
        <dbReference type="SAM" id="MobiDB-lite"/>
    </source>
</evidence>
<feature type="domain" description="Helicase SEN1 beta-barrel" evidence="8">
    <location>
        <begin position="828"/>
        <end position="929"/>
    </location>
</feature>
<evidence type="ECO:0000259" key="6">
    <source>
        <dbReference type="Pfam" id="PF13086"/>
    </source>
</evidence>
<dbReference type="FunFam" id="3.40.50.300:FF:000326">
    <property type="entry name" value="P-loop containing nucleoside triphosphate hydrolase"/>
    <property type="match status" value="1"/>
</dbReference>
<feature type="compositionally biased region" description="Basic and acidic residues" evidence="5">
    <location>
        <begin position="668"/>
        <end position="689"/>
    </location>
</feature>
<evidence type="ECO:0000256" key="3">
    <source>
        <dbReference type="ARBA" id="ARBA00022806"/>
    </source>
</evidence>
<gene>
    <name evidence="9" type="ORF">HKW66_Vig0211100</name>
</gene>
<keyword evidence="4" id="KW-0067">ATP-binding</keyword>
<dbReference type="GO" id="GO:0016787">
    <property type="term" value="F:hydrolase activity"/>
    <property type="evidence" value="ECO:0007669"/>
    <property type="project" value="UniProtKB-KW"/>
</dbReference>
<dbReference type="PANTHER" id="PTHR10887">
    <property type="entry name" value="DNA2/NAM7 HELICASE FAMILY"/>
    <property type="match status" value="1"/>
</dbReference>
<dbReference type="CDD" id="cd18042">
    <property type="entry name" value="DEXXQc_SETX"/>
    <property type="match status" value="1"/>
</dbReference>
<evidence type="ECO:0000256" key="2">
    <source>
        <dbReference type="ARBA" id="ARBA00022801"/>
    </source>
</evidence>
<dbReference type="Proteomes" id="UP000743370">
    <property type="component" value="Unassembled WGS sequence"/>
</dbReference>
<reference evidence="9 10" key="1">
    <citation type="submission" date="2020-05" db="EMBL/GenBank/DDBJ databases">
        <title>Vigna angularis (adzuki bean) Var. LongXiaoDou No. 4 denovo assembly.</title>
        <authorList>
            <person name="Xiang H."/>
        </authorList>
    </citation>
    <scope>NUCLEOTIDE SEQUENCE [LARGE SCALE GENOMIC DNA]</scope>
    <source>
        <tissue evidence="9">Leaf</tissue>
    </source>
</reference>
<feature type="region of interest" description="Disordered" evidence="5">
    <location>
        <begin position="505"/>
        <end position="524"/>
    </location>
</feature>
<dbReference type="InterPro" id="IPR045055">
    <property type="entry name" value="DNA2/NAM7-like"/>
</dbReference>
<feature type="compositionally biased region" description="Polar residues" evidence="5">
    <location>
        <begin position="1712"/>
        <end position="1728"/>
    </location>
</feature>
<dbReference type="InterPro" id="IPR041679">
    <property type="entry name" value="DNA2/NAM7-like_C"/>
</dbReference>
<dbReference type="EMBL" id="JABFOF010000011">
    <property type="protein sequence ID" value="KAG2370936.1"/>
    <property type="molecule type" value="Genomic_DNA"/>
</dbReference>
<feature type="region of interest" description="Disordered" evidence="5">
    <location>
        <begin position="531"/>
        <end position="560"/>
    </location>
</feature>
<evidence type="ECO:0000313" key="9">
    <source>
        <dbReference type="EMBL" id="KAG2370936.1"/>
    </source>
</evidence>
<dbReference type="InterPro" id="IPR041677">
    <property type="entry name" value="DNA2/NAM7_AAA_11"/>
</dbReference>
<feature type="region of interest" description="Disordered" evidence="5">
    <location>
        <begin position="664"/>
        <end position="695"/>
    </location>
</feature>
<evidence type="ECO:0000313" key="10">
    <source>
        <dbReference type="Proteomes" id="UP000743370"/>
    </source>
</evidence>
<proteinExistence type="predicted"/>
<protein>
    <submittedName>
        <fullName evidence="9">Helicase MAGATAMA 3</fullName>
    </submittedName>
</protein>
<dbReference type="CDD" id="cd18808">
    <property type="entry name" value="SF1_C_Upf1"/>
    <property type="match status" value="1"/>
</dbReference>
<feature type="compositionally biased region" description="Basic and acidic residues" evidence="5">
    <location>
        <begin position="1659"/>
        <end position="1668"/>
    </location>
</feature>
<feature type="compositionally biased region" description="Basic and acidic residues" evidence="5">
    <location>
        <begin position="548"/>
        <end position="560"/>
    </location>
</feature>
<evidence type="ECO:0000259" key="8">
    <source>
        <dbReference type="Pfam" id="PF23576"/>
    </source>
</evidence>
<dbReference type="PANTHER" id="PTHR10887:SF495">
    <property type="entry name" value="HELICASE SENATAXIN ISOFORM X1-RELATED"/>
    <property type="match status" value="1"/>
</dbReference>
<dbReference type="Pfam" id="PF13086">
    <property type="entry name" value="AAA_11"/>
    <property type="match status" value="1"/>
</dbReference>
<dbReference type="InterPro" id="IPR027417">
    <property type="entry name" value="P-loop_NTPase"/>
</dbReference>
<evidence type="ECO:0000256" key="1">
    <source>
        <dbReference type="ARBA" id="ARBA00022741"/>
    </source>
</evidence>
<keyword evidence="2" id="KW-0378">Hydrolase</keyword>
<name>A0A8T0JCI0_PHAAN</name>
<dbReference type="Pfam" id="PF13087">
    <property type="entry name" value="AAA_12"/>
    <property type="match status" value="1"/>
</dbReference>
<comment type="caution">
    <text evidence="9">The sequence shown here is derived from an EMBL/GenBank/DDBJ whole genome shotgun (WGS) entry which is preliminary data.</text>
</comment>
<dbReference type="GO" id="GO:0005694">
    <property type="term" value="C:chromosome"/>
    <property type="evidence" value="ECO:0007669"/>
    <property type="project" value="UniProtKB-ARBA"/>
</dbReference>
<evidence type="ECO:0000259" key="7">
    <source>
        <dbReference type="Pfam" id="PF13087"/>
    </source>
</evidence>
<feature type="compositionally biased region" description="Basic and acidic residues" evidence="5">
    <location>
        <begin position="1630"/>
        <end position="1642"/>
    </location>
</feature>
<feature type="region of interest" description="Disordered" evidence="5">
    <location>
        <begin position="1629"/>
        <end position="1741"/>
    </location>
</feature>
<sequence>MGNQCISHTRPEVVPWGPSLVSSLKDSSLHSSLRQPAFDLIQTIIVSDATALLHSVLNCCTTLSTDRGITDEVIKLDDEDDDICLPSFPDSKENDNSSSWSHFKVQSGITSQDCRQWICIPMLWVDVLVDINPSVLPISFSKAVFWARSRFPLVEYENSAEMVLPNRSFLSSYAPEISSSFEWKVPTGTDDGGDGNKSKNSVEVLTMSRPLLRTFIRLTAHFLVQIRHGELRSQWTWEPLMSESLILSLLDPNDDVRQFGKSMLEQISDTRGLSSGLKFLCSHKTSLYATIQGLKHAMELVQLDSVLLKFHTLHHFWFLLCKLLKDEGLLAPELPDNTHSVLRMPKFSSQGGFLKQPAFSSLPENVVKNVANVEQRTKEKFGCLLCEKAWHIFCRCLVNGKNFIDYNLCQYRSRFSKFSSSTVSAARRQPYKNCLSTLEHLSEQLCASFVGFLCLLPPFTINHRSPPSVHVHCHSFVWSIDSFSRSKSHLGELLCTNRWWKRRPPEAAPQEPLTTGGKGIPTTYHIRSTWKGEKREDASGAEGLSAQKSHETEPPHSNLEDKVVLKRGVMLCEGDDGHARSFVSFVEPKVSSKKDILSVGDDVHHISDGNIVPHDFGTSLPAADPSNQNVSFIKTLKKRKESFQRKASFGNLNDKPVVTSFIDSEGSDSCRKEASSKSKDMDNLTKLSDEGADGDPLETALKSVGRVQLHVPKPTILKRQVIQLKTPFENKSSYLRKLEDPMKRFRPPRLDDWYKAILEIDYFATIGLSSKRKDENQTVNKLKEVPVYFQSPEQYVEIFQPLVLEEFKAQLQNSFLEMSSWEEMLYGVLSVMSIERIDDFHIVRCVHDDGDSAKCRSFAENDFLLLTKDPPQKSSHDVHMVGKVERREKDNKRGSSIILIKFYFQNGSLRLNQARRNLTERSKWHVCRIMSITPQMREFHALSSIKDIPLLPLILNPVNNSFCFNECKEVDLTNLCQSLQQTLRSTFNVSQLQAISVAIGRAKAKKTTELCLIQGPPGTGKTRTIVAIVSALLASQPKMSCLKNPSGENLYQNSSTYSRPKVSQNAAIARAWQDAALARQLANDMQNSSTSFGNYVRQRVLICAQSNAAVDELVARISSHGLYGSDGKMYKPYLVRVGNAKTVHSNSLPFFIDTLVDQRVVEERMHSNVVNSDLGVDSSAMLRSKLEKLVDSIRFYEAKRANSKDQNSNVKSHLYNDSLKTNEKEMSETEIEMELRKLYDKKRKIYKDLCSVQTQEKKANEETKALRNKLRKAILKEAEIVVTTLSGCGGDLYGVCSERMLNSKFGGTSEHTLFDAVVIDEAAQALEPATLIPLQLLKSSGTKCIMVGDPKQLPATVLSNVASKFLYECSMFERLQKAGHPVIMLTEQYRMHPEICKFPSLHFYDNKLLNGSQMSNKSAPFHQINGLGPYVFYDIIDGQEVRGKSSGVMSLCNEHEADAAVEVLKLFKKRYPAEFVGGRIGVITPYKSQLSLLRSRFLNAFGSLSAADIEFNTVDGFQGREVDILLLSAVRAAHSGVTTSVVNSNSIGFVADVRRMNVALTRAKLSLWILGNARTLQTNQNWAALVKDAEKRNLIMRAKMPYHSMFKTDKNNCSVENFDNHARPLKHEKKVKDIWDRNKGNGDENSSSALGKYAPCKGRKSEDEHFSVTKDMGNKTLGKRQLKFQQSRNNLDFPVEEASGGQKVSKRPTLHSGGNRSSSTEISVSSMKGSHKEKDAVDQGTASNKIKVDEVSKRKQQREAVDALLYSSLISTKKEDTVTKVSAKRPFSSSVASRSIKPSKSKSGSIPLCLSLFDKEIVNWSLSMSLVGCRPPFKFYPSMLGSCAPRLVQPNLGGLPSPSFTEITSSIVETELSMSTASKLFAINKIPHSSTTS</sequence>
<feature type="domain" description="DNA2/NAM7 helicase-like C-terminal" evidence="7">
    <location>
        <begin position="1367"/>
        <end position="1573"/>
    </location>
</feature>
<organism evidence="9 10">
    <name type="scientific">Phaseolus angularis</name>
    <name type="common">Azuki bean</name>
    <name type="synonym">Vigna angularis</name>
    <dbReference type="NCBI Taxonomy" id="3914"/>
    <lineage>
        <taxon>Eukaryota</taxon>
        <taxon>Viridiplantae</taxon>
        <taxon>Streptophyta</taxon>
        <taxon>Embryophyta</taxon>
        <taxon>Tracheophyta</taxon>
        <taxon>Spermatophyta</taxon>
        <taxon>Magnoliopsida</taxon>
        <taxon>eudicotyledons</taxon>
        <taxon>Gunneridae</taxon>
        <taxon>Pentapetalae</taxon>
        <taxon>rosids</taxon>
        <taxon>fabids</taxon>
        <taxon>Fabales</taxon>
        <taxon>Fabaceae</taxon>
        <taxon>Papilionoideae</taxon>
        <taxon>50 kb inversion clade</taxon>
        <taxon>NPAAA clade</taxon>
        <taxon>indigoferoid/millettioid clade</taxon>
        <taxon>Phaseoleae</taxon>
        <taxon>Vigna</taxon>
    </lineage>
</organism>
<feature type="domain" description="DNA2/NAM7 helicase helicase" evidence="6">
    <location>
        <begin position="987"/>
        <end position="1360"/>
    </location>
</feature>
<dbReference type="Pfam" id="PF23576">
    <property type="entry name" value="SEN1_barrel"/>
    <property type="match status" value="1"/>
</dbReference>
<dbReference type="Gene3D" id="3.40.50.300">
    <property type="entry name" value="P-loop containing nucleotide triphosphate hydrolases"/>
    <property type="match status" value="2"/>
</dbReference>